<name>A0ABD3VWM1_SINWO</name>
<gene>
    <name evidence="3" type="ORF">ACJMK2_043181</name>
</gene>
<protein>
    <recommendedName>
        <fullName evidence="2">Fibronectin type-III domain-containing protein</fullName>
    </recommendedName>
</protein>
<evidence type="ECO:0000313" key="4">
    <source>
        <dbReference type="Proteomes" id="UP001634394"/>
    </source>
</evidence>
<evidence type="ECO:0000256" key="1">
    <source>
        <dbReference type="SAM" id="Phobius"/>
    </source>
</evidence>
<dbReference type="InterPro" id="IPR036116">
    <property type="entry name" value="FN3_sf"/>
</dbReference>
<dbReference type="SUPFAM" id="SSF49265">
    <property type="entry name" value="Fibronectin type III"/>
    <property type="match status" value="1"/>
</dbReference>
<dbReference type="EMBL" id="JBJQND010000009">
    <property type="protein sequence ID" value="KAL3865831.1"/>
    <property type="molecule type" value="Genomic_DNA"/>
</dbReference>
<feature type="transmembrane region" description="Helical" evidence="1">
    <location>
        <begin position="169"/>
        <end position="194"/>
    </location>
</feature>
<dbReference type="InterPro" id="IPR003961">
    <property type="entry name" value="FN3_dom"/>
</dbReference>
<sequence>MHLSSEDEVVELTSLLNSTTGTCEVVDSDCNRVISWEHDDSKESNSVKSDGQDLDTKSKTDISTAVVKFDRLIVDSINPTTLHLDWAPCSQCLSLSGYKIRYSIKGNPCYNEIFVTQGITSYTVSGLKPNTEYDVCVNAMDQHHTVICSCGNVTQRTDPMMKDKKRYEVPYMAVITAACLLIIAALVPLTFLLLRECVKCDASLNASQDKHHSDPLKQPSVVSYSQPIYENSN</sequence>
<dbReference type="PROSITE" id="PS50853">
    <property type="entry name" value="FN3"/>
    <property type="match status" value="1"/>
</dbReference>
<dbReference type="CDD" id="cd00063">
    <property type="entry name" value="FN3"/>
    <property type="match status" value="1"/>
</dbReference>
<proteinExistence type="predicted"/>
<organism evidence="3 4">
    <name type="scientific">Sinanodonta woodiana</name>
    <name type="common">Chinese pond mussel</name>
    <name type="synonym">Anodonta woodiana</name>
    <dbReference type="NCBI Taxonomy" id="1069815"/>
    <lineage>
        <taxon>Eukaryota</taxon>
        <taxon>Metazoa</taxon>
        <taxon>Spiralia</taxon>
        <taxon>Lophotrochozoa</taxon>
        <taxon>Mollusca</taxon>
        <taxon>Bivalvia</taxon>
        <taxon>Autobranchia</taxon>
        <taxon>Heteroconchia</taxon>
        <taxon>Palaeoheterodonta</taxon>
        <taxon>Unionida</taxon>
        <taxon>Unionoidea</taxon>
        <taxon>Unionidae</taxon>
        <taxon>Unioninae</taxon>
        <taxon>Sinanodonta</taxon>
    </lineage>
</organism>
<evidence type="ECO:0000313" key="3">
    <source>
        <dbReference type="EMBL" id="KAL3865831.1"/>
    </source>
</evidence>
<accession>A0ABD3VWM1</accession>
<dbReference type="SMART" id="SM00060">
    <property type="entry name" value="FN3"/>
    <property type="match status" value="1"/>
</dbReference>
<keyword evidence="1" id="KW-0812">Transmembrane</keyword>
<keyword evidence="1" id="KW-1133">Transmembrane helix</keyword>
<evidence type="ECO:0000259" key="2">
    <source>
        <dbReference type="PROSITE" id="PS50853"/>
    </source>
</evidence>
<feature type="domain" description="Fibronectin type-III" evidence="2">
    <location>
        <begin position="68"/>
        <end position="160"/>
    </location>
</feature>
<dbReference type="AlphaFoldDB" id="A0ABD3VWM1"/>
<comment type="caution">
    <text evidence="3">The sequence shown here is derived from an EMBL/GenBank/DDBJ whole genome shotgun (WGS) entry which is preliminary data.</text>
</comment>
<dbReference type="Pfam" id="PF00041">
    <property type="entry name" value="fn3"/>
    <property type="match status" value="1"/>
</dbReference>
<dbReference type="Gene3D" id="2.60.40.10">
    <property type="entry name" value="Immunoglobulins"/>
    <property type="match status" value="1"/>
</dbReference>
<dbReference type="InterPro" id="IPR013783">
    <property type="entry name" value="Ig-like_fold"/>
</dbReference>
<dbReference type="Proteomes" id="UP001634394">
    <property type="component" value="Unassembled WGS sequence"/>
</dbReference>
<keyword evidence="4" id="KW-1185">Reference proteome</keyword>
<keyword evidence="1" id="KW-0472">Membrane</keyword>
<reference evidence="3 4" key="1">
    <citation type="submission" date="2024-11" db="EMBL/GenBank/DDBJ databases">
        <title>Chromosome-level genome assembly of the freshwater bivalve Anodonta woodiana.</title>
        <authorList>
            <person name="Chen X."/>
        </authorList>
    </citation>
    <scope>NUCLEOTIDE SEQUENCE [LARGE SCALE GENOMIC DNA]</scope>
    <source>
        <strain evidence="3">MN2024</strain>
        <tissue evidence="3">Gills</tissue>
    </source>
</reference>